<sequence length="110" mass="12085">MSDARTLLEGDVILSAVSLGRERLLALTTDLRQLLITPDGDSLQYDNLGVLDEPPSDFRTKLSLVVTDECVVLIRSTHTGYLHAVTCPLGMRVARVADVQPSTPVPWREI</sequence>
<proteinExistence type="predicted"/>
<reference evidence="1 2" key="1">
    <citation type="journal article" date="2018" name="PLoS ONE">
        <title>The draft genome of Kipferlia bialata reveals reductive genome evolution in fornicate parasites.</title>
        <authorList>
            <person name="Tanifuji G."/>
            <person name="Takabayashi S."/>
            <person name="Kume K."/>
            <person name="Takagi M."/>
            <person name="Nakayama T."/>
            <person name="Kamikawa R."/>
            <person name="Inagaki Y."/>
            <person name="Hashimoto T."/>
        </authorList>
    </citation>
    <scope>NUCLEOTIDE SEQUENCE [LARGE SCALE GENOMIC DNA]</scope>
    <source>
        <strain evidence="1">NY0173</strain>
    </source>
</reference>
<dbReference type="EMBL" id="BDIP01003352">
    <property type="protein sequence ID" value="GIQ87594.1"/>
    <property type="molecule type" value="Genomic_DNA"/>
</dbReference>
<accession>A0A9K3D260</accession>
<organism evidence="1 2">
    <name type="scientific">Kipferlia bialata</name>
    <dbReference type="NCBI Taxonomy" id="797122"/>
    <lineage>
        <taxon>Eukaryota</taxon>
        <taxon>Metamonada</taxon>
        <taxon>Carpediemonas-like organisms</taxon>
        <taxon>Kipferlia</taxon>
    </lineage>
</organism>
<evidence type="ECO:0000313" key="1">
    <source>
        <dbReference type="EMBL" id="GIQ87594.1"/>
    </source>
</evidence>
<dbReference type="AlphaFoldDB" id="A0A9K3D260"/>
<comment type="caution">
    <text evidence="1">The sequence shown here is derived from an EMBL/GenBank/DDBJ whole genome shotgun (WGS) entry which is preliminary data.</text>
</comment>
<gene>
    <name evidence="1" type="ORF">KIPB_009663</name>
</gene>
<protein>
    <submittedName>
        <fullName evidence="1">Uncharacterized protein</fullName>
    </submittedName>
</protein>
<name>A0A9K3D260_9EUKA</name>
<keyword evidence="2" id="KW-1185">Reference proteome</keyword>
<evidence type="ECO:0000313" key="2">
    <source>
        <dbReference type="Proteomes" id="UP000265618"/>
    </source>
</evidence>
<dbReference type="Proteomes" id="UP000265618">
    <property type="component" value="Unassembled WGS sequence"/>
</dbReference>